<reference evidence="2 3" key="1">
    <citation type="submission" date="2011-09" db="EMBL/GenBank/DDBJ databases">
        <title>The draft genome of Methanotorris formicicus Mc-S-70.</title>
        <authorList>
            <consortium name="US DOE Joint Genome Institute (JGI-PGF)"/>
            <person name="Lucas S."/>
            <person name="Han J."/>
            <person name="Lapidus A."/>
            <person name="Cheng J.-F."/>
            <person name="Goodwin L."/>
            <person name="Pitluck S."/>
            <person name="Peters L."/>
            <person name="Land M.L."/>
            <person name="Hauser L."/>
            <person name="Sieprawska-Lupa M."/>
            <person name="Takai K."/>
            <person name="Miyazaki J."/>
            <person name="Whitman W."/>
            <person name="Woyke T.J."/>
        </authorList>
    </citation>
    <scope>NUCLEOTIDE SEQUENCE [LARGE SCALE GENOMIC DNA]</scope>
    <source>
        <strain evidence="2 3">Mc-S-70</strain>
    </source>
</reference>
<evidence type="ECO:0000313" key="3">
    <source>
        <dbReference type="Proteomes" id="UP000003706"/>
    </source>
</evidence>
<dbReference type="AlphaFoldDB" id="H1KZW8"/>
<feature type="transmembrane region" description="Helical" evidence="1">
    <location>
        <begin position="47"/>
        <end position="63"/>
    </location>
</feature>
<organism evidence="2 3">
    <name type="scientific">Methanotorris formicicus Mc-S-70</name>
    <dbReference type="NCBI Taxonomy" id="647171"/>
    <lineage>
        <taxon>Archaea</taxon>
        <taxon>Methanobacteriati</taxon>
        <taxon>Methanobacteriota</taxon>
        <taxon>Methanomada group</taxon>
        <taxon>Methanococci</taxon>
        <taxon>Methanococcales</taxon>
        <taxon>Methanocaldococcaceae</taxon>
        <taxon>Methanotorris</taxon>
    </lineage>
</organism>
<gene>
    <name evidence="2" type="ORF">MetfoDRAFT_1342</name>
</gene>
<keyword evidence="1" id="KW-0472">Membrane</keyword>
<accession>H1KZW8</accession>
<keyword evidence="3" id="KW-1185">Reference proteome</keyword>
<name>H1KZW8_9EURY</name>
<dbReference type="EMBL" id="AGJL01000034">
    <property type="protein sequence ID" value="EHP85471.1"/>
    <property type="molecule type" value="Genomic_DNA"/>
</dbReference>
<keyword evidence="1" id="KW-0812">Transmembrane</keyword>
<keyword evidence="1" id="KW-1133">Transmembrane helix</keyword>
<evidence type="ECO:0000313" key="2">
    <source>
        <dbReference type="EMBL" id="EHP85471.1"/>
    </source>
</evidence>
<comment type="caution">
    <text evidence="2">The sequence shown here is derived from an EMBL/GenBank/DDBJ whole genome shotgun (WGS) entry which is preliminary data.</text>
</comment>
<evidence type="ECO:0008006" key="4">
    <source>
        <dbReference type="Google" id="ProtNLM"/>
    </source>
</evidence>
<feature type="transmembrane region" description="Helical" evidence="1">
    <location>
        <begin position="21"/>
        <end position="41"/>
    </location>
</feature>
<evidence type="ECO:0000256" key="1">
    <source>
        <dbReference type="SAM" id="Phobius"/>
    </source>
</evidence>
<dbReference type="RefSeq" id="WP_007044771.1">
    <property type="nucleotide sequence ID" value="NZ_AGJL01000034.1"/>
</dbReference>
<proteinExistence type="predicted"/>
<dbReference type="STRING" id="647171.MetfoDRAFT_1342"/>
<sequence length="134" mass="15963">MDKGKKLLETRQKPFDTLKKEIRIGILSIFGLLILITIIEFITNRHIFYTFSVIIMYMFLFFIPRKYTFYEKGISIGTKFISWDDVEGVEYYKDMVKIRTKVRDGIIKIRTEINLIDRDGRVKEIIKNCVNPNQ</sequence>
<protein>
    <recommendedName>
        <fullName evidence="4">DUF5673 domain-containing protein</fullName>
    </recommendedName>
</protein>
<dbReference type="Proteomes" id="UP000003706">
    <property type="component" value="Unassembled WGS sequence"/>
</dbReference>